<dbReference type="EMBL" id="LABY01000256">
    <property type="protein sequence ID" value="KMO29455.1"/>
    <property type="molecule type" value="Genomic_DNA"/>
</dbReference>
<feature type="compositionally biased region" description="Polar residues" evidence="1">
    <location>
        <begin position="9"/>
        <end position="22"/>
    </location>
</feature>
<evidence type="ECO:0000313" key="2">
    <source>
        <dbReference type="EMBL" id="KMO29455.1"/>
    </source>
</evidence>
<organism evidence="2 3">
    <name type="scientific">Methylobacterium variabile</name>
    <dbReference type="NCBI Taxonomy" id="298794"/>
    <lineage>
        <taxon>Bacteria</taxon>
        <taxon>Pseudomonadati</taxon>
        <taxon>Pseudomonadota</taxon>
        <taxon>Alphaproteobacteria</taxon>
        <taxon>Hyphomicrobiales</taxon>
        <taxon>Methylobacteriaceae</taxon>
        <taxon>Methylobacterium</taxon>
    </lineage>
</organism>
<gene>
    <name evidence="2" type="ORF">VQ02_29635</name>
</gene>
<evidence type="ECO:0000256" key="1">
    <source>
        <dbReference type="SAM" id="MobiDB-lite"/>
    </source>
</evidence>
<reference evidence="2 3" key="1">
    <citation type="submission" date="2015-03" db="EMBL/GenBank/DDBJ databases">
        <title>Genome sequencing of Methylobacterium variabile DSM 16961.</title>
        <authorList>
            <person name="Chaudhry V."/>
            <person name="Patil P.B."/>
        </authorList>
    </citation>
    <scope>NUCLEOTIDE SEQUENCE [LARGE SCALE GENOMIC DNA]</scope>
    <source>
        <strain evidence="2 3">DSM 16961</strain>
    </source>
</reference>
<sequence>MPMHLVVTAHTTNGPLSHQRTSPEGALEKAQELEAEGHDRVVITDITGRDYAPPEFDSLFLNPGT</sequence>
<evidence type="ECO:0000313" key="3">
    <source>
        <dbReference type="Proteomes" id="UP000035955"/>
    </source>
</evidence>
<feature type="compositionally biased region" description="Basic and acidic residues" evidence="1">
    <location>
        <begin position="26"/>
        <end position="36"/>
    </location>
</feature>
<accession>A0A0J6S2P6</accession>
<comment type="caution">
    <text evidence="2">The sequence shown here is derived from an EMBL/GenBank/DDBJ whole genome shotgun (WGS) entry which is preliminary data.</text>
</comment>
<dbReference type="Proteomes" id="UP000035955">
    <property type="component" value="Unassembled WGS sequence"/>
</dbReference>
<dbReference type="AlphaFoldDB" id="A0A0J6S2P6"/>
<feature type="region of interest" description="Disordered" evidence="1">
    <location>
        <begin position="1"/>
        <end position="36"/>
    </location>
</feature>
<protein>
    <submittedName>
        <fullName evidence="2">Uncharacterized protein</fullName>
    </submittedName>
</protein>
<proteinExistence type="predicted"/>
<dbReference type="PATRIC" id="fig|298794.3.peg.4012"/>
<keyword evidence="3" id="KW-1185">Reference proteome</keyword>
<name>A0A0J6S2P6_9HYPH</name>